<comment type="catalytic activity">
    <reaction evidence="8">
        <text>prephenate + H(+) = 3-phenylpyruvate + CO2 + H2O</text>
        <dbReference type="Rhea" id="RHEA:21648"/>
        <dbReference type="ChEBI" id="CHEBI:15377"/>
        <dbReference type="ChEBI" id="CHEBI:15378"/>
        <dbReference type="ChEBI" id="CHEBI:16526"/>
        <dbReference type="ChEBI" id="CHEBI:18005"/>
        <dbReference type="ChEBI" id="CHEBI:29934"/>
        <dbReference type="EC" id="4.2.1.51"/>
    </reaction>
</comment>
<name>A0A162JEA9_9CLOT</name>
<comment type="caution">
    <text evidence="11">The sequence shown here is derived from an EMBL/GenBank/DDBJ whole genome shotgun (WGS) entry which is preliminary data.</text>
</comment>
<keyword evidence="14" id="KW-1185">Reference proteome</keyword>
<evidence type="ECO:0000259" key="9">
    <source>
        <dbReference type="PROSITE" id="PS51171"/>
    </source>
</evidence>
<evidence type="ECO:0000256" key="1">
    <source>
        <dbReference type="ARBA" id="ARBA00004741"/>
    </source>
</evidence>
<proteinExistence type="predicted"/>
<evidence type="ECO:0000256" key="4">
    <source>
        <dbReference type="ARBA" id="ARBA00022605"/>
    </source>
</evidence>
<dbReference type="EC" id="4.2.1.51" evidence="2"/>
<dbReference type="SUPFAM" id="SSF53850">
    <property type="entry name" value="Periplasmic binding protein-like II"/>
    <property type="match status" value="1"/>
</dbReference>
<gene>
    <name evidence="11" type="primary">pheA_1</name>
    <name evidence="12" type="synonym">pheA_2</name>
    <name evidence="12" type="ORF">CLCOS_16280</name>
    <name evidence="11" type="ORF">WX73_03885</name>
</gene>
<protein>
    <recommendedName>
        <fullName evidence="3">Prephenate dehydratase</fullName>
        <ecNumber evidence="2">4.2.1.51</ecNumber>
    </recommendedName>
</protein>
<dbReference type="AlphaFoldDB" id="A0A162JEA9"/>
<organism evidence="11 13">
    <name type="scientific">Clostridium coskatii</name>
    <dbReference type="NCBI Taxonomy" id="1705578"/>
    <lineage>
        <taxon>Bacteria</taxon>
        <taxon>Bacillati</taxon>
        <taxon>Bacillota</taxon>
        <taxon>Clostridia</taxon>
        <taxon>Eubacteriales</taxon>
        <taxon>Clostridiaceae</taxon>
        <taxon>Clostridium</taxon>
    </lineage>
</organism>
<keyword evidence="7 11" id="KW-0456">Lyase</keyword>
<dbReference type="SUPFAM" id="SSF55021">
    <property type="entry name" value="ACT-like"/>
    <property type="match status" value="1"/>
</dbReference>
<evidence type="ECO:0000313" key="14">
    <source>
        <dbReference type="Proteomes" id="UP000093694"/>
    </source>
</evidence>
<evidence type="ECO:0000313" key="13">
    <source>
        <dbReference type="Proteomes" id="UP000077384"/>
    </source>
</evidence>
<dbReference type="Gene3D" id="3.30.70.260">
    <property type="match status" value="1"/>
</dbReference>
<evidence type="ECO:0000313" key="11">
    <source>
        <dbReference type="EMBL" id="OAA93975.1"/>
    </source>
</evidence>
<feature type="domain" description="Prephenate dehydratase" evidence="9">
    <location>
        <begin position="3"/>
        <end position="181"/>
    </location>
</feature>
<dbReference type="InterPro" id="IPR045865">
    <property type="entry name" value="ACT-like_dom_sf"/>
</dbReference>
<comment type="pathway">
    <text evidence="1">Amino-acid biosynthesis; L-phenylalanine biosynthesis; phenylpyruvate from prephenate: step 1/1.</text>
</comment>
<dbReference type="CDD" id="cd04905">
    <property type="entry name" value="ACT_CM-PDT"/>
    <property type="match status" value="1"/>
</dbReference>
<evidence type="ECO:0000313" key="12">
    <source>
        <dbReference type="EMBL" id="OBR95304.1"/>
    </source>
</evidence>
<dbReference type="PATRIC" id="fig|1705578.3.peg.3960"/>
<evidence type="ECO:0000259" key="10">
    <source>
        <dbReference type="PROSITE" id="PS51671"/>
    </source>
</evidence>
<reference evidence="12 14" key="2">
    <citation type="journal article" date="2016" name="Front. Microbiol.">
        <title>Industrial Acetogenic Biocatalysts: A Comparative Metabolic and Genomic Analysis.</title>
        <authorList>
            <person name="Bengelsdorf F."/>
            <person name="Poehlein A."/>
            <person name="Sonja S."/>
            <person name="Erz C."/>
            <person name="Hummel T."/>
            <person name="Hoffmeister S."/>
            <person name="Daniel R."/>
            <person name="Durre P."/>
        </authorList>
    </citation>
    <scope>NUCLEOTIDE SEQUENCE [LARGE SCALE GENOMIC DNA]</scope>
    <source>
        <strain evidence="12 14">PTA-10522</strain>
    </source>
</reference>
<reference evidence="11 13" key="1">
    <citation type="journal article" date="2015" name="Biotechnol. Bioeng.">
        <title>Genome sequence and phenotypic characterization of Caulobacter segnis.</title>
        <authorList>
            <person name="Patel S."/>
            <person name="Fletcher B."/>
            <person name="Scott D.C."/>
            <person name="Ely B."/>
        </authorList>
    </citation>
    <scope>NUCLEOTIDE SEQUENCE [LARGE SCALE GENOMIC DNA]</scope>
    <source>
        <strain evidence="11 13">PS02</strain>
    </source>
</reference>
<keyword evidence="4" id="KW-0028">Amino-acid biosynthesis</keyword>
<dbReference type="PANTHER" id="PTHR21022:SF19">
    <property type="entry name" value="PREPHENATE DEHYDRATASE-RELATED"/>
    <property type="match status" value="1"/>
</dbReference>
<evidence type="ECO:0000256" key="2">
    <source>
        <dbReference type="ARBA" id="ARBA00013147"/>
    </source>
</evidence>
<dbReference type="Pfam" id="PF00800">
    <property type="entry name" value="PDT"/>
    <property type="match status" value="1"/>
</dbReference>
<dbReference type="InterPro" id="IPR001086">
    <property type="entry name" value="Preph_deHydtase"/>
</dbReference>
<evidence type="ECO:0000256" key="6">
    <source>
        <dbReference type="ARBA" id="ARBA00023222"/>
    </source>
</evidence>
<keyword evidence="6" id="KW-0584">Phenylalanine biosynthesis</keyword>
<dbReference type="InterPro" id="IPR002912">
    <property type="entry name" value="ACT_dom"/>
</dbReference>
<dbReference type="PANTHER" id="PTHR21022">
    <property type="entry name" value="PREPHENATE DEHYDRATASE P PROTEIN"/>
    <property type="match status" value="1"/>
</dbReference>
<dbReference type="PROSITE" id="PS51171">
    <property type="entry name" value="PREPHENATE_DEHYDR_3"/>
    <property type="match status" value="1"/>
</dbReference>
<keyword evidence="5" id="KW-0057">Aromatic amino acid biosynthesis</keyword>
<sequence length="276" mass="31126">MNRIATLGPAGTFSELAAKKYIETFDKSAEMTFYPTITKVFKGIGKECELGIIPIENTLDGYVQLTLDLLSQTDFNIIYETVVPIQFSIVSNTLGISDIEKIYVQFKTQGQCYNFLEQVTNAKVITTESNGESFQKVERGILGQAAIIPRHMLKASNKFSFNIENVTDSEENDTRFIVLSKDTIKYDINRRYKTSIIVMDAADNKPGALSKILNEFSEKNINLTSIMSRPTKKALGKYYFFIDIDGHYPEEKSVKEVIDKISKNNIVKILGSYSLV</sequence>
<evidence type="ECO:0000256" key="7">
    <source>
        <dbReference type="ARBA" id="ARBA00023239"/>
    </source>
</evidence>
<dbReference type="Gene3D" id="3.40.190.10">
    <property type="entry name" value="Periplasmic binding protein-like II"/>
    <property type="match status" value="2"/>
</dbReference>
<dbReference type="Pfam" id="PF01842">
    <property type="entry name" value="ACT"/>
    <property type="match status" value="1"/>
</dbReference>
<dbReference type="RefSeq" id="WP_063600630.1">
    <property type="nucleotide sequence ID" value="NZ_LITQ01000009.1"/>
</dbReference>
<dbReference type="UniPathway" id="UPA00121">
    <property type="reaction ID" value="UER00345"/>
</dbReference>
<dbReference type="Proteomes" id="UP000077384">
    <property type="component" value="Unassembled WGS sequence"/>
</dbReference>
<accession>A0A162JEA9</accession>
<evidence type="ECO:0000256" key="5">
    <source>
        <dbReference type="ARBA" id="ARBA00023141"/>
    </source>
</evidence>
<dbReference type="Proteomes" id="UP000093694">
    <property type="component" value="Unassembled WGS sequence"/>
</dbReference>
<dbReference type="EMBL" id="LITQ01000009">
    <property type="protein sequence ID" value="OAA93975.1"/>
    <property type="molecule type" value="Genomic_DNA"/>
</dbReference>
<evidence type="ECO:0000256" key="8">
    <source>
        <dbReference type="ARBA" id="ARBA00047848"/>
    </source>
</evidence>
<dbReference type="GO" id="GO:0005737">
    <property type="term" value="C:cytoplasm"/>
    <property type="evidence" value="ECO:0007669"/>
    <property type="project" value="TreeGrafter"/>
</dbReference>
<feature type="domain" description="ACT" evidence="10">
    <location>
        <begin position="197"/>
        <end position="274"/>
    </location>
</feature>
<dbReference type="GO" id="GO:0009094">
    <property type="term" value="P:L-phenylalanine biosynthetic process"/>
    <property type="evidence" value="ECO:0007669"/>
    <property type="project" value="UniProtKB-UniPathway"/>
</dbReference>
<dbReference type="EMBL" id="LROR01000038">
    <property type="protein sequence ID" value="OBR95304.1"/>
    <property type="molecule type" value="Genomic_DNA"/>
</dbReference>
<evidence type="ECO:0000256" key="3">
    <source>
        <dbReference type="ARBA" id="ARBA00021872"/>
    </source>
</evidence>
<dbReference type="GO" id="GO:0004664">
    <property type="term" value="F:prephenate dehydratase activity"/>
    <property type="evidence" value="ECO:0007669"/>
    <property type="project" value="UniProtKB-EC"/>
</dbReference>
<dbReference type="PROSITE" id="PS51671">
    <property type="entry name" value="ACT"/>
    <property type="match status" value="1"/>
</dbReference>